<keyword evidence="3" id="KW-1185">Reference proteome</keyword>
<dbReference type="AlphaFoldDB" id="A0A402AYW4"/>
<proteinExistence type="predicted"/>
<sequence length="39" mass="4490">MITIRINLSYLMLALAGLGLLIVGIQLPDIQRYLRMRDM</sequence>
<protein>
    <submittedName>
        <fullName evidence="2">Uncharacterized protein</fullName>
    </submittedName>
</protein>
<gene>
    <name evidence="2" type="ORF">KDK_81010</name>
</gene>
<keyword evidence="1" id="KW-1133">Transmembrane helix</keyword>
<dbReference type="InterPro" id="IPR054188">
    <property type="entry name" value="DUF6893"/>
</dbReference>
<comment type="caution">
    <text evidence="2">The sequence shown here is derived from an EMBL/GenBank/DDBJ whole genome shotgun (WGS) entry which is preliminary data.</text>
</comment>
<dbReference type="EMBL" id="BIFS01000002">
    <property type="protein sequence ID" value="GCE24301.1"/>
    <property type="molecule type" value="Genomic_DNA"/>
</dbReference>
<accession>A0A402AYW4</accession>
<name>A0A402AYW4_9CHLR</name>
<reference evidence="3" key="1">
    <citation type="submission" date="2018-12" db="EMBL/GenBank/DDBJ databases">
        <title>Tengunoibacter tsumagoiensis gen. nov., sp. nov., Dictyobacter kobayashii sp. nov., D. alpinus sp. nov., and D. joshuensis sp. nov. and description of Dictyobacteraceae fam. nov. within the order Ktedonobacterales isolated from Tengu-no-mugimeshi.</title>
        <authorList>
            <person name="Wang C.M."/>
            <person name="Zheng Y."/>
            <person name="Sakai Y."/>
            <person name="Toyoda A."/>
            <person name="Minakuchi Y."/>
            <person name="Abe K."/>
            <person name="Yokota A."/>
            <person name="Yabe S."/>
        </authorList>
    </citation>
    <scope>NUCLEOTIDE SEQUENCE [LARGE SCALE GENOMIC DNA]</scope>
    <source>
        <strain evidence="3">Uno11</strain>
    </source>
</reference>
<evidence type="ECO:0000313" key="2">
    <source>
        <dbReference type="EMBL" id="GCE24301.1"/>
    </source>
</evidence>
<dbReference type="RefSeq" id="WP_371865818.1">
    <property type="nucleotide sequence ID" value="NZ_BIFS01000002.1"/>
</dbReference>
<keyword evidence="1" id="KW-0472">Membrane</keyword>
<feature type="transmembrane region" description="Helical" evidence="1">
    <location>
        <begin position="6"/>
        <end position="27"/>
    </location>
</feature>
<organism evidence="2 3">
    <name type="scientific">Dictyobacter kobayashii</name>
    <dbReference type="NCBI Taxonomy" id="2014872"/>
    <lineage>
        <taxon>Bacteria</taxon>
        <taxon>Bacillati</taxon>
        <taxon>Chloroflexota</taxon>
        <taxon>Ktedonobacteria</taxon>
        <taxon>Ktedonobacterales</taxon>
        <taxon>Dictyobacteraceae</taxon>
        <taxon>Dictyobacter</taxon>
    </lineage>
</organism>
<evidence type="ECO:0000313" key="3">
    <source>
        <dbReference type="Proteomes" id="UP000287188"/>
    </source>
</evidence>
<dbReference type="Pfam" id="PF21833">
    <property type="entry name" value="DUF6893"/>
    <property type="match status" value="1"/>
</dbReference>
<keyword evidence="1" id="KW-0812">Transmembrane</keyword>
<dbReference type="Proteomes" id="UP000287188">
    <property type="component" value="Unassembled WGS sequence"/>
</dbReference>
<evidence type="ECO:0000256" key="1">
    <source>
        <dbReference type="SAM" id="Phobius"/>
    </source>
</evidence>